<dbReference type="InterPro" id="IPR003646">
    <property type="entry name" value="SH3-like_bac-type"/>
</dbReference>
<accession>B9IUJ9</accession>
<dbReference type="Proteomes" id="UP000000441">
    <property type="component" value="Chromosome"/>
</dbReference>
<dbReference type="KEGG" id="bcq:BCQ_3481"/>
<dbReference type="Gene3D" id="2.30.30.40">
    <property type="entry name" value="SH3 Domains"/>
    <property type="match status" value="1"/>
</dbReference>
<name>B9IUJ9_BACCQ</name>
<dbReference type="Pfam" id="PF08239">
    <property type="entry name" value="SH3_3"/>
    <property type="match status" value="1"/>
</dbReference>
<reference evidence="2 3" key="1">
    <citation type="journal article" date="2009" name="J. Bacteriol.">
        <title>Complete genome sequence of the extremophilic Bacillus cereus strain Q1 with industrial applications.</title>
        <authorList>
            <person name="Xiong Z."/>
            <person name="Jiang Y."/>
            <person name="Qi D."/>
            <person name="Lu H."/>
            <person name="Yang F."/>
            <person name="Yang J."/>
            <person name="Chen L."/>
            <person name="Sun L."/>
            <person name="Xu X."/>
            <person name="Xue Y."/>
            <person name="Zhu Y."/>
            <person name="Jin Q."/>
        </authorList>
    </citation>
    <scope>NUCLEOTIDE SEQUENCE [LARGE SCALE GENOMIC DNA]</scope>
    <source>
        <strain evidence="2 3">Q1</strain>
    </source>
</reference>
<dbReference type="HOGENOM" id="CLU_2520778_0_0_9"/>
<dbReference type="EMBL" id="CP000227">
    <property type="protein sequence ID" value="ACM13909.1"/>
    <property type="molecule type" value="Genomic_DNA"/>
</dbReference>
<organism evidence="2 3">
    <name type="scientific">Bacillus cereus (strain Q1)</name>
    <dbReference type="NCBI Taxonomy" id="361100"/>
    <lineage>
        <taxon>Bacteria</taxon>
        <taxon>Bacillati</taxon>
        <taxon>Bacillota</taxon>
        <taxon>Bacilli</taxon>
        <taxon>Bacillales</taxon>
        <taxon>Bacillaceae</taxon>
        <taxon>Bacillus</taxon>
        <taxon>Bacillus cereus group</taxon>
    </lineage>
</organism>
<sequence length="104" mass="11256">MFALYVYSINVVTAAVSLEALQGNGTNGGGNVSLPSSATAVYGVTVINGDNVNLWGGPSLQSNVIRQLNRGESYEVLDEQDSWLALGESEWIYYDPSYIQYSVQ</sequence>
<evidence type="ECO:0000313" key="2">
    <source>
        <dbReference type="EMBL" id="ACM13909.1"/>
    </source>
</evidence>
<dbReference type="AlphaFoldDB" id="B9IUJ9"/>
<evidence type="ECO:0000313" key="3">
    <source>
        <dbReference type="Proteomes" id="UP000000441"/>
    </source>
</evidence>
<gene>
    <name evidence="2" type="ordered locus">BCQ_3481</name>
</gene>
<feature type="domain" description="SH3b" evidence="1">
    <location>
        <begin position="50"/>
        <end position="86"/>
    </location>
</feature>
<protein>
    <submittedName>
        <fullName evidence="2">L-alanyl-D-glutamate peptidase</fullName>
    </submittedName>
</protein>
<proteinExistence type="predicted"/>
<evidence type="ECO:0000259" key="1">
    <source>
        <dbReference type="Pfam" id="PF08239"/>
    </source>
</evidence>